<organism evidence="2 3">
    <name type="scientific">Pseudomonas gingeri</name>
    <dbReference type="NCBI Taxonomy" id="117681"/>
    <lineage>
        <taxon>Bacteria</taxon>
        <taxon>Pseudomonadati</taxon>
        <taxon>Pseudomonadota</taxon>
        <taxon>Gammaproteobacteria</taxon>
        <taxon>Pseudomonadales</taxon>
        <taxon>Pseudomonadaceae</taxon>
        <taxon>Pseudomonas</taxon>
    </lineage>
</organism>
<evidence type="ECO:0000313" key="3">
    <source>
        <dbReference type="Proteomes" id="UP000522864"/>
    </source>
</evidence>
<proteinExistence type="predicted"/>
<dbReference type="Proteomes" id="UP000522864">
    <property type="component" value="Unassembled WGS sequence"/>
</dbReference>
<keyword evidence="1" id="KW-1133">Transmembrane helix</keyword>
<accession>A0A7Y8BPB8</accession>
<evidence type="ECO:0000256" key="1">
    <source>
        <dbReference type="SAM" id="Phobius"/>
    </source>
</evidence>
<evidence type="ECO:0000313" key="2">
    <source>
        <dbReference type="EMBL" id="NWB83325.1"/>
    </source>
</evidence>
<sequence length="142" mass="14737">MSRSYRSAAKPQRGDILIEALVGILLMAIIGLGITYVASRAAVSQRDMKLENIVVSQMRSLLEQNGALLCTTNAALLVVSLPTQTTTQQITATCTAAPAVTVSTSGSTSILTGGAPQSSVVLTTRSQDTSIFGGIIRVGDEP</sequence>
<dbReference type="AlphaFoldDB" id="A0A7Y8BPB8"/>
<keyword evidence="1" id="KW-0472">Membrane</keyword>
<keyword evidence="1" id="KW-0812">Transmembrane</keyword>
<protein>
    <submittedName>
        <fullName evidence="2">Uncharacterized protein</fullName>
    </submittedName>
</protein>
<gene>
    <name evidence="2" type="ORF">HX830_00390</name>
</gene>
<name>A0A7Y8BPB8_9PSED</name>
<reference evidence="2 3" key="1">
    <citation type="submission" date="2020-04" db="EMBL/GenBank/DDBJ databases">
        <title>Molecular characterization of pseudomonads from Agaricus bisporus reveal novel blotch 2 pathogens in Western Europe.</title>
        <authorList>
            <person name="Taparia T."/>
            <person name="Krijger M."/>
            <person name="Haynes E."/>
            <person name="Elpinstone J.G."/>
            <person name="Noble R."/>
            <person name="Van Der Wolf J."/>
        </authorList>
    </citation>
    <scope>NUCLEOTIDE SEQUENCE [LARGE SCALE GENOMIC DNA]</scope>
    <source>
        <strain evidence="2 3">G9001</strain>
    </source>
</reference>
<dbReference type="RefSeq" id="WP_177098599.1">
    <property type="nucleotide sequence ID" value="NZ_JACAQA010000001.1"/>
</dbReference>
<comment type="caution">
    <text evidence="2">The sequence shown here is derived from an EMBL/GenBank/DDBJ whole genome shotgun (WGS) entry which is preliminary data.</text>
</comment>
<dbReference type="EMBL" id="JACAQA010000001">
    <property type="protein sequence ID" value="NWB83325.1"/>
    <property type="molecule type" value="Genomic_DNA"/>
</dbReference>
<feature type="transmembrane region" description="Helical" evidence="1">
    <location>
        <begin position="20"/>
        <end position="39"/>
    </location>
</feature>